<feature type="transmembrane region" description="Helical" evidence="14">
    <location>
        <begin position="12"/>
        <end position="32"/>
    </location>
</feature>
<dbReference type="SUPFAM" id="SSF56601">
    <property type="entry name" value="beta-lactamase/transpeptidase-like"/>
    <property type="match status" value="1"/>
</dbReference>
<keyword evidence="10" id="KW-0573">Peptidoglycan synthesis</keyword>
<dbReference type="PANTHER" id="PTHR30627:SF2">
    <property type="entry name" value="PEPTIDOGLYCAN D,D-TRANSPEPTIDASE MRDA"/>
    <property type="match status" value="1"/>
</dbReference>
<proteinExistence type="predicted"/>
<keyword evidence="4" id="KW-0997">Cell inner membrane</keyword>
<dbReference type="PANTHER" id="PTHR30627">
    <property type="entry name" value="PEPTIDOGLYCAN D,D-TRANSPEPTIDASE"/>
    <property type="match status" value="1"/>
</dbReference>
<evidence type="ECO:0000256" key="1">
    <source>
        <dbReference type="ARBA" id="ARBA00004167"/>
    </source>
</evidence>
<evidence type="ECO:0000259" key="15">
    <source>
        <dbReference type="Pfam" id="PF00905"/>
    </source>
</evidence>
<keyword evidence="18" id="KW-1185">Reference proteome</keyword>
<organism evidence="17 18">
    <name type="scientific">Sanguibacteroides justesenii</name>
    <dbReference type="NCBI Taxonomy" id="1547597"/>
    <lineage>
        <taxon>Bacteria</taxon>
        <taxon>Pseudomonadati</taxon>
        <taxon>Bacteroidota</taxon>
        <taxon>Bacteroidia</taxon>
        <taxon>Bacteroidales</taxon>
        <taxon>Porphyromonadaceae</taxon>
        <taxon>Sanguibacteroides</taxon>
    </lineage>
</organism>
<dbReference type="InterPro" id="IPR017790">
    <property type="entry name" value="Penicillin-binding_protein_2"/>
</dbReference>
<dbReference type="InterPro" id="IPR005311">
    <property type="entry name" value="PBP_dimer"/>
</dbReference>
<evidence type="ECO:0000256" key="9">
    <source>
        <dbReference type="ARBA" id="ARBA00022960"/>
    </source>
</evidence>
<dbReference type="RefSeq" id="WP_041504902.1">
    <property type="nucleotide sequence ID" value="NZ_JPIU01000037.1"/>
</dbReference>
<dbReference type="Gene3D" id="3.30.1390.30">
    <property type="entry name" value="Penicillin-binding protein 2a, domain 3"/>
    <property type="match status" value="1"/>
</dbReference>
<dbReference type="EMBL" id="JPIU01000037">
    <property type="protein sequence ID" value="KIO45615.1"/>
    <property type="molecule type" value="Genomic_DNA"/>
</dbReference>
<accession>A0A0C3R6J0</accession>
<dbReference type="InterPro" id="IPR036138">
    <property type="entry name" value="PBP_dimer_sf"/>
</dbReference>
<dbReference type="Pfam" id="PF03717">
    <property type="entry name" value="PBP_dimer"/>
    <property type="match status" value="1"/>
</dbReference>
<evidence type="ECO:0000256" key="8">
    <source>
        <dbReference type="ARBA" id="ARBA00022801"/>
    </source>
</evidence>
<evidence type="ECO:0000256" key="5">
    <source>
        <dbReference type="ARBA" id="ARBA00022645"/>
    </source>
</evidence>
<dbReference type="Proteomes" id="UP000031980">
    <property type="component" value="Unassembled WGS sequence"/>
</dbReference>
<dbReference type="Pfam" id="PF00905">
    <property type="entry name" value="Transpeptidase"/>
    <property type="match status" value="1"/>
</dbReference>
<name>A0A0C3R6J0_9PORP</name>
<evidence type="ECO:0000313" key="18">
    <source>
        <dbReference type="Proteomes" id="UP000031980"/>
    </source>
</evidence>
<dbReference type="GO" id="GO:0071972">
    <property type="term" value="F:peptidoglycan L,D-transpeptidase activity"/>
    <property type="evidence" value="ECO:0007669"/>
    <property type="project" value="TreeGrafter"/>
</dbReference>
<evidence type="ECO:0000256" key="7">
    <source>
        <dbReference type="ARBA" id="ARBA00022692"/>
    </source>
</evidence>
<dbReference type="SUPFAM" id="SSF56519">
    <property type="entry name" value="Penicillin binding protein dimerisation domain"/>
    <property type="match status" value="1"/>
</dbReference>
<evidence type="ECO:0000256" key="4">
    <source>
        <dbReference type="ARBA" id="ARBA00022519"/>
    </source>
</evidence>
<dbReference type="FunFam" id="3.40.710.10:FF:000024">
    <property type="entry name" value="Penicillin-binding protein 2"/>
    <property type="match status" value="1"/>
</dbReference>
<dbReference type="GO" id="GO:0005886">
    <property type="term" value="C:plasma membrane"/>
    <property type="evidence" value="ECO:0007669"/>
    <property type="project" value="UniProtKB-SubCell"/>
</dbReference>
<evidence type="ECO:0000256" key="13">
    <source>
        <dbReference type="ARBA" id="ARBA00023316"/>
    </source>
</evidence>
<dbReference type="AlphaFoldDB" id="A0A0C3R6J0"/>
<feature type="domain" description="Penicillin-binding protein transpeptidase" evidence="15">
    <location>
        <begin position="252"/>
        <end position="573"/>
    </location>
</feature>
<keyword evidence="13" id="KW-0961">Cell wall biogenesis/degradation</keyword>
<evidence type="ECO:0000256" key="10">
    <source>
        <dbReference type="ARBA" id="ARBA00022984"/>
    </source>
</evidence>
<dbReference type="InterPro" id="IPR050515">
    <property type="entry name" value="Beta-lactam/transpept"/>
</dbReference>
<dbReference type="InterPro" id="IPR012338">
    <property type="entry name" value="Beta-lactam/transpept-like"/>
</dbReference>
<evidence type="ECO:0000313" key="17">
    <source>
        <dbReference type="EMBL" id="KIO45615.1"/>
    </source>
</evidence>
<dbReference type="GO" id="GO:0008658">
    <property type="term" value="F:penicillin binding"/>
    <property type="evidence" value="ECO:0007669"/>
    <property type="project" value="InterPro"/>
</dbReference>
<keyword evidence="12 14" id="KW-0472">Membrane</keyword>
<reference evidence="17 18" key="1">
    <citation type="submission" date="2014-07" db="EMBL/GenBank/DDBJ databases">
        <title>Porphyromonadaceae bacterium OUH 308042 = ATCC BAA-2681 = DSM 28342 draft genome.</title>
        <authorList>
            <person name="Sydenham T.V."/>
            <person name="Hasman H."/>
            <person name="Justensen U.S."/>
        </authorList>
    </citation>
    <scope>NUCLEOTIDE SEQUENCE [LARGE SCALE GENOMIC DNA]</scope>
    <source>
        <strain evidence="17 18">OUH 308042</strain>
    </source>
</reference>
<dbReference type="Gene3D" id="3.90.1310.10">
    <property type="entry name" value="Penicillin-binding protein 2a (Domain 2)"/>
    <property type="match status" value="1"/>
</dbReference>
<comment type="subcellular location">
    <subcellularLocation>
        <location evidence="2">Cell membrane</location>
    </subcellularLocation>
    <subcellularLocation>
        <location evidence="1">Membrane</location>
        <topology evidence="1">Single-pass membrane protein</topology>
    </subcellularLocation>
</comment>
<evidence type="ECO:0000256" key="14">
    <source>
        <dbReference type="SAM" id="Phobius"/>
    </source>
</evidence>
<dbReference type="InterPro" id="IPR001460">
    <property type="entry name" value="PCN-bd_Tpept"/>
</dbReference>
<dbReference type="GO" id="GO:0071555">
    <property type="term" value="P:cell wall organization"/>
    <property type="evidence" value="ECO:0007669"/>
    <property type="project" value="UniProtKB-KW"/>
</dbReference>
<keyword evidence="11 14" id="KW-1133">Transmembrane helix</keyword>
<sequence>MNKFGYRKGIIAGIIVCVCVIYIIRLFVYQVVDDQFKQMADNNSQRIETVYPARGLIYDRNHKLLVDNQAAYDLMIIPRQVKEFDTTDLISILGISKEFLDRNIQKCKTYSRYKPSILVSQITGDKYAVLQEKLYRYPGFYIQTRTLRKYNVQHSADVFGYIGEVSLDQVKKDTCYEPGDYIGINGLERTYETTLRGEKGKKIVLVDNHNRVKGSFQDGKYDKEAIVGQDLETTLDIDLQEYAYQLMRNKKGGIVAIEPETGEILAKVSSPGYDPQLMVGLDRGRNYLKLEQDSLRPLFDRTTMAQYPPGSIFKTIQALIGLQTKAITTESKFSCSGGAYIGGKRFMKCHFHDSPTDLRASIQNSCNPYYVNVFRRVLELPQYENVRNAYNEWRKYVISFGLGSKLCPDFQNEVNGSIPTQAYYDRVHRTKNWHPLYIISLSIGQGELLITPIQMANIAAILANRGYYMTPHIVRPDETAPRNRIEKHTVDINKAYFKPIIEGMELVVKKGTGRNAQVDSIAIAGKTGTVQNPQGDDHSVFIAFAPVDRPKIALIVYVENGVWGSTYAAPIAGLLIEKYLKGKISDKKKELEKRMLESDLIRQTNKNRKGDE</sequence>
<dbReference type="GO" id="GO:0006508">
    <property type="term" value="P:proteolysis"/>
    <property type="evidence" value="ECO:0007669"/>
    <property type="project" value="UniProtKB-KW"/>
</dbReference>
<comment type="caution">
    <text evidence="17">The sequence shown here is derived from an EMBL/GenBank/DDBJ whole genome shotgun (WGS) entry which is preliminary data.</text>
</comment>
<dbReference type="OrthoDB" id="9766847at2"/>
<dbReference type="GO" id="GO:0008360">
    <property type="term" value="P:regulation of cell shape"/>
    <property type="evidence" value="ECO:0007669"/>
    <property type="project" value="UniProtKB-KW"/>
</dbReference>
<evidence type="ECO:0000256" key="6">
    <source>
        <dbReference type="ARBA" id="ARBA00022670"/>
    </source>
</evidence>
<dbReference type="GO" id="GO:0009002">
    <property type="term" value="F:serine-type D-Ala-D-Ala carboxypeptidase activity"/>
    <property type="evidence" value="ECO:0007669"/>
    <property type="project" value="InterPro"/>
</dbReference>
<keyword evidence="9" id="KW-0133">Cell shape</keyword>
<dbReference type="GO" id="GO:0009252">
    <property type="term" value="P:peptidoglycan biosynthetic process"/>
    <property type="evidence" value="ECO:0007669"/>
    <property type="project" value="UniProtKB-KW"/>
</dbReference>
<keyword evidence="3" id="KW-1003">Cell membrane</keyword>
<dbReference type="NCBIfam" id="TIGR03423">
    <property type="entry name" value="pbp2_mrdA"/>
    <property type="match status" value="1"/>
</dbReference>
<protein>
    <submittedName>
        <fullName evidence="17">Penicillin-binding protein</fullName>
    </submittedName>
</protein>
<keyword evidence="8" id="KW-0378">Hydrolase</keyword>
<keyword evidence="7 14" id="KW-0812">Transmembrane</keyword>
<keyword evidence="5" id="KW-0121">Carboxypeptidase</keyword>
<dbReference type="Gene3D" id="3.40.710.10">
    <property type="entry name" value="DD-peptidase/beta-lactamase superfamily"/>
    <property type="match status" value="1"/>
</dbReference>
<feature type="domain" description="Penicillin-binding protein dimerisation" evidence="16">
    <location>
        <begin position="50"/>
        <end position="213"/>
    </location>
</feature>
<keyword evidence="6" id="KW-0645">Protease</keyword>
<evidence type="ECO:0000256" key="2">
    <source>
        <dbReference type="ARBA" id="ARBA00004236"/>
    </source>
</evidence>
<evidence type="ECO:0000259" key="16">
    <source>
        <dbReference type="Pfam" id="PF03717"/>
    </source>
</evidence>
<evidence type="ECO:0000256" key="3">
    <source>
        <dbReference type="ARBA" id="ARBA00022475"/>
    </source>
</evidence>
<evidence type="ECO:0000256" key="11">
    <source>
        <dbReference type="ARBA" id="ARBA00022989"/>
    </source>
</evidence>
<gene>
    <name evidence="17" type="ORF">BA92_03885</name>
</gene>
<evidence type="ECO:0000256" key="12">
    <source>
        <dbReference type="ARBA" id="ARBA00023136"/>
    </source>
</evidence>